<evidence type="ECO:0000313" key="1">
    <source>
        <dbReference type="EMBL" id="VVC41689.1"/>
    </source>
</evidence>
<dbReference type="EMBL" id="CABPRJ010001923">
    <property type="protein sequence ID" value="VVC41689.1"/>
    <property type="molecule type" value="Genomic_DNA"/>
</dbReference>
<reference evidence="1 2" key="1">
    <citation type="submission" date="2019-08" db="EMBL/GenBank/DDBJ databases">
        <authorList>
            <person name="Alioto T."/>
            <person name="Alioto T."/>
            <person name="Gomez Garrido J."/>
        </authorList>
    </citation>
    <scope>NUCLEOTIDE SEQUENCE [LARGE SCALE GENOMIC DNA]</scope>
</reference>
<accession>A0A5E4NEU3</accession>
<evidence type="ECO:0000313" key="2">
    <source>
        <dbReference type="Proteomes" id="UP000325440"/>
    </source>
</evidence>
<dbReference type="AlphaFoldDB" id="A0A5E4NEU3"/>
<proteinExistence type="predicted"/>
<name>A0A5E4NEU3_9HEMI</name>
<gene>
    <name evidence="1" type="ORF">CINCED_3A001251</name>
</gene>
<protein>
    <submittedName>
        <fullName evidence="1">Uncharacterized protein</fullName>
    </submittedName>
</protein>
<organism evidence="1 2">
    <name type="scientific">Cinara cedri</name>
    <dbReference type="NCBI Taxonomy" id="506608"/>
    <lineage>
        <taxon>Eukaryota</taxon>
        <taxon>Metazoa</taxon>
        <taxon>Ecdysozoa</taxon>
        <taxon>Arthropoda</taxon>
        <taxon>Hexapoda</taxon>
        <taxon>Insecta</taxon>
        <taxon>Pterygota</taxon>
        <taxon>Neoptera</taxon>
        <taxon>Paraneoptera</taxon>
        <taxon>Hemiptera</taxon>
        <taxon>Sternorrhyncha</taxon>
        <taxon>Aphidomorpha</taxon>
        <taxon>Aphidoidea</taxon>
        <taxon>Aphididae</taxon>
        <taxon>Lachninae</taxon>
        <taxon>Cinara</taxon>
    </lineage>
</organism>
<dbReference type="Proteomes" id="UP000325440">
    <property type="component" value="Unassembled WGS sequence"/>
</dbReference>
<sequence>MAKIRFDDLNIKKQKLVVTNSSSTTTLESENDDFNIGLDIDITTQKSVENILDKNVISDLRTLITGPVQPILTLNGLINICADVVKDIENVEVFGIMYDEARYIVSNKFQEKNATLGESKDIIEGCKRKRQEPQNLKHFDTTTTTSAEQNIDDTIETIEDYFRKKCFLSCI</sequence>
<keyword evidence="2" id="KW-1185">Reference proteome</keyword>